<dbReference type="OrthoDB" id="5973539at2759"/>
<dbReference type="Proteomes" id="UP000019373">
    <property type="component" value="Unassembled WGS sequence"/>
</dbReference>
<evidence type="ECO:0000313" key="2">
    <source>
        <dbReference type="EMBL" id="ERF73727.1"/>
    </source>
</evidence>
<sequence length="1293" mass="139265">MSSNFFNSNDKASKLHIPQPTPKYPLSSPISDDQISNRSFESKRTASSLDLASSPHSSQNPFSETESGNTSGQDEFHLERYSESSTLTRNGPANGISGKPSRDGQQGQNASDTKKKRPGLNLVTKFSKTNQHALAEHPTVNRVPVRQPKRGEGKSASTAESQTCVPSLGEEARFANSGFINLNDLEGLRKNKRSMNMPKAGKGQTKCKTNVYKASQELGEQDKNGFNVETLSNPALRRLFRKEPAGPLKRERSKGSHHLQAPEQEPHEISPTARSVIFGISVPENEVEAHKPSDEAGSALTLQTPITPSIVVTPADATVGWTQSAMQSSLRRPASSIYSQMPGMAYKQDADAPPVPSLPSCHQQAVMPQSEPCRRSVDTWEASSLRSGRPFSSETIIEEDYAQQPRNRPISAGSKDGILPSSCDTGRPRSKGWWNLILSPMLSRAGTNATKKAISPSEEVPALPCITPTTGRGLGLNEQTPTDDISPETPRRAGLGSIRNSTWSNWTQWEQDREQAQASQQSSECAEETDTKTILHGEPDHSRPVPVDGCAKKSGLAAEYYQACAFDLLDPIPYFECVNHDCANALPKLGGSPKGVVLAEDPNDDLGLKTEASMNKHIVEPSSPPEETRLRSDSDSTIIEDDPIELSPNVRKAHARPFLKAAQAQKVNASPNNDLDEKQKTQVAVTAADEAEVPAPKSSTPPPYSPPPAKPIVPRYVGIMPPDRQFMPSSPGPLSPEAHKAINLSGGIPMAQVQQPAPTFVNFNTTYPAELPPRPVAACVSLADIENPVEVRQKAEARRQRLEQEDAVAHKAGGLWRGRGCIPKRGCYGREGSAGRTRRRWYIVIATSLVLMIILTVVLATQLTRKGDQTPVQSQWLNLTGYPPMPTGISTIARPDAASAVTACVQPSSFWSCALPQEDQASNAPSNPDQPNFRLEIRFRNGTVNANGTVPVASANDKRAINLPRMAMVKRQKDPFTNSLFTPNPAPPSLAEQEFIGNTTDNITVPFSGEPTPFFLTLLTSDPAVPESFNDTNQSPTRRVRRQGGSGPGSIPAPAVLVDGTAAPANLLPNNPLPFSQPVMLYNRGLESEHYGFYTYFDRSIFIKSSAEFNSSSSSANSRDENPNRPAGGSSKQDADLRCTWAQTRFLVQIWTNARFGGQLLPSANGTATSSGPANPRQGGDSNSGKSSATDFSRPGSFPYPVSVTLDRHGGDAAKKGVYCYSMDGQQKIVVSEKKLVAELRDAGGRLINAAPGIFSNTAGDDDGFDAKAGGIDGGTGGCGCEWRNWVGNGGGL</sequence>
<feature type="region of interest" description="Disordered" evidence="1">
    <location>
        <begin position="663"/>
        <end position="709"/>
    </location>
</feature>
<feature type="compositionally biased region" description="Polar residues" evidence="1">
    <location>
        <begin position="1180"/>
        <end position="1191"/>
    </location>
</feature>
<accession>U1G8F9</accession>
<dbReference type="RefSeq" id="XP_007800730.1">
    <property type="nucleotide sequence ID" value="XM_007802539.1"/>
</dbReference>
<feature type="region of interest" description="Disordered" evidence="1">
    <location>
        <begin position="614"/>
        <end position="647"/>
    </location>
</feature>
<feature type="compositionally biased region" description="Polar residues" evidence="1">
    <location>
        <begin position="59"/>
        <end position="73"/>
    </location>
</feature>
<name>U1G8F9_ENDPU</name>
<feature type="region of interest" description="Disordered" evidence="1">
    <location>
        <begin position="241"/>
        <end position="269"/>
    </location>
</feature>
<organism evidence="2 3">
    <name type="scientific">Endocarpon pusillum (strain Z07020 / HMAS-L-300199)</name>
    <name type="common">Lichen-forming fungus</name>
    <dbReference type="NCBI Taxonomy" id="1263415"/>
    <lineage>
        <taxon>Eukaryota</taxon>
        <taxon>Fungi</taxon>
        <taxon>Dikarya</taxon>
        <taxon>Ascomycota</taxon>
        <taxon>Pezizomycotina</taxon>
        <taxon>Eurotiomycetes</taxon>
        <taxon>Chaetothyriomycetidae</taxon>
        <taxon>Verrucariales</taxon>
        <taxon>Verrucariaceae</taxon>
        <taxon>Endocarpon</taxon>
    </lineage>
</organism>
<reference evidence="3" key="1">
    <citation type="journal article" date="2014" name="BMC Genomics">
        <title>Genome characteristics reveal the impact of lichenization on lichen-forming fungus Endocarpon pusillum Hedwig (Verrucariales, Ascomycota).</title>
        <authorList>
            <person name="Wang Y.-Y."/>
            <person name="Liu B."/>
            <person name="Zhang X.-Y."/>
            <person name="Zhou Q.-M."/>
            <person name="Zhang T."/>
            <person name="Li H."/>
            <person name="Yu Y.-F."/>
            <person name="Zhang X.-L."/>
            <person name="Hao X.-Y."/>
            <person name="Wang M."/>
            <person name="Wang L."/>
            <person name="Wei J.-C."/>
        </authorList>
    </citation>
    <scope>NUCLEOTIDE SEQUENCE [LARGE SCALE GENOMIC DNA]</scope>
    <source>
        <strain evidence="3">Z07020 / HMAS-L-300199</strain>
    </source>
</reference>
<evidence type="ECO:0000256" key="1">
    <source>
        <dbReference type="SAM" id="MobiDB-lite"/>
    </source>
</evidence>
<dbReference type="EMBL" id="KE720941">
    <property type="protein sequence ID" value="ERF73727.1"/>
    <property type="molecule type" value="Genomic_DNA"/>
</dbReference>
<dbReference type="OMA" id="CSITPKD"/>
<feature type="region of interest" description="Disordered" evidence="1">
    <location>
        <begin position="512"/>
        <end position="546"/>
    </location>
</feature>
<feature type="compositionally biased region" description="Polar residues" evidence="1">
    <location>
        <begin position="1162"/>
        <end position="1173"/>
    </location>
</feature>
<dbReference type="eggNOG" id="ENOG502SHV9">
    <property type="taxonomic scope" value="Eukaryota"/>
</dbReference>
<gene>
    <name evidence="2" type="ORF">EPUS_00981</name>
</gene>
<feature type="compositionally biased region" description="Polar residues" evidence="1">
    <location>
        <begin position="155"/>
        <end position="165"/>
    </location>
</feature>
<feature type="compositionally biased region" description="Pro residues" evidence="1">
    <location>
        <begin position="699"/>
        <end position="709"/>
    </location>
</feature>
<feature type="region of interest" description="Disordered" evidence="1">
    <location>
        <begin position="1"/>
        <end position="165"/>
    </location>
</feature>
<feature type="compositionally biased region" description="Low complexity" evidence="1">
    <location>
        <begin position="46"/>
        <end position="58"/>
    </location>
</feature>
<evidence type="ECO:0000313" key="3">
    <source>
        <dbReference type="Proteomes" id="UP000019373"/>
    </source>
</evidence>
<dbReference type="HOGENOM" id="CLU_004045_1_0_1"/>
<feature type="compositionally biased region" description="Basic and acidic residues" evidence="1">
    <location>
        <begin position="241"/>
        <end position="254"/>
    </location>
</feature>
<feature type="compositionally biased region" description="Polar residues" evidence="1">
    <location>
        <begin position="1"/>
        <end position="10"/>
    </location>
</feature>
<dbReference type="GeneID" id="19236040"/>
<proteinExistence type="predicted"/>
<feature type="region of interest" description="Disordered" evidence="1">
    <location>
        <begin position="1026"/>
        <end position="1049"/>
    </location>
</feature>
<feature type="compositionally biased region" description="Polar residues" evidence="1">
    <location>
        <begin position="28"/>
        <end position="39"/>
    </location>
</feature>
<protein>
    <recommendedName>
        <fullName evidence="4">Glycoprotease family protein</fullName>
    </recommendedName>
</protein>
<evidence type="ECO:0008006" key="4">
    <source>
        <dbReference type="Google" id="ProtNLM"/>
    </source>
</evidence>
<feature type="region of interest" description="Disordered" evidence="1">
    <location>
        <begin position="1110"/>
        <end position="1135"/>
    </location>
</feature>
<feature type="compositionally biased region" description="Basic and acidic residues" evidence="1">
    <location>
        <begin position="529"/>
        <end position="543"/>
    </location>
</feature>
<feature type="region of interest" description="Disordered" evidence="1">
    <location>
        <begin position="469"/>
        <end position="498"/>
    </location>
</feature>
<feature type="region of interest" description="Disordered" evidence="1">
    <location>
        <begin position="1162"/>
        <end position="1196"/>
    </location>
</feature>
<feature type="region of interest" description="Disordered" evidence="1">
    <location>
        <begin position="394"/>
        <end position="425"/>
    </location>
</feature>
<keyword evidence="3" id="KW-1185">Reference proteome</keyword>